<comment type="subcellular location">
    <subcellularLocation>
        <location evidence="1">Nucleus</location>
    </subcellularLocation>
</comment>
<dbReference type="CDD" id="cd00086">
    <property type="entry name" value="homeodomain"/>
    <property type="match status" value="1"/>
</dbReference>
<evidence type="ECO:0000256" key="7">
    <source>
        <dbReference type="ARBA" id="ARBA00022737"/>
    </source>
</evidence>
<dbReference type="InterPro" id="IPR003350">
    <property type="entry name" value="CUT_dom"/>
</dbReference>
<keyword evidence="6" id="KW-0597">Phosphoprotein</keyword>
<protein>
    <submittedName>
        <fullName evidence="19">SATB homeobox 1b</fullName>
    </submittedName>
</protein>
<name>A0A8C9V7N0_SCLFO</name>
<dbReference type="Pfam" id="PF16557">
    <property type="entry name" value="CUTL"/>
    <property type="match status" value="1"/>
</dbReference>
<evidence type="ECO:0000256" key="6">
    <source>
        <dbReference type="ARBA" id="ARBA00022553"/>
    </source>
</evidence>
<dbReference type="FunFam" id="1.10.10.60:FF:000070">
    <property type="entry name" value="DNA-binding protein SATB"/>
    <property type="match status" value="1"/>
</dbReference>
<keyword evidence="8" id="KW-0832">Ubl conjugation</keyword>
<dbReference type="InterPro" id="IPR009057">
    <property type="entry name" value="Homeodomain-like_sf"/>
</dbReference>
<reference evidence="19" key="2">
    <citation type="submission" date="2025-08" db="UniProtKB">
        <authorList>
            <consortium name="Ensembl"/>
        </authorList>
    </citation>
    <scope>IDENTIFICATION</scope>
</reference>
<evidence type="ECO:0000256" key="8">
    <source>
        <dbReference type="ARBA" id="ARBA00022843"/>
    </source>
</evidence>
<dbReference type="Gene3D" id="1.10.260.70">
    <property type="entry name" value="SATB, CULT domain"/>
    <property type="match status" value="1"/>
</dbReference>
<keyword evidence="5" id="KW-1017">Isopeptide bond</keyword>
<dbReference type="Gene3D" id="1.10.260.40">
    <property type="entry name" value="lambda repressor-like DNA-binding domains"/>
    <property type="match status" value="2"/>
</dbReference>
<accession>A0A8C9V7N0</accession>
<keyword evidence="14" id="KW-0539">Nucleus</keyword>
<keyword evidence="20" id="KW-1185">Reference proteome</keyword>
<dbReference type="SUPFAM" id="SSF46689">
    <property type="entry name" value="Homeodomain-like"/>
    <property type="match status" value="1"/>
</dbReference>
<dbReference type="Proteomes" id="UP000694397">
    <property type="component" value="Chromosome 18"/>
</dbReference>
<dbReference type="FunFam" id="3.10.20.710:FF:000001">
    <property type="entry name" value="DNA-binding protein SATB"/>
    <property type="match status" value="1"/>
</dbReference>
<evidence type="ECO:0000256" key="4">
    <source>
        <dbReference type="ARBA" id="ARBA00022491"/>
    </source>
</evidence>
<dbReference type="PANTHER" id="PTHR15116">
    <property type="entry name" value="DNA-BINDING PROTEIN SATB FAMILY MEMBER"/>
    <property type="match status" value="1"/>
</dbReference>
<keyword evidence="4" id="KW-0678">Repressor</keyword>
<dbReference type="FunFam" id="1.10.260.40:FF:000003">
    <property type="entry name" value="DNA-binding protein SATB"/>
    <property type="match status" value="2"/>
</dbReference>
<feature type="domain" description="CUT" evidence="16">
    <location>
        <begin position="500"/>
        <end position="587"/>
    </location>
</feature>
<evidence type="ECO:0000259" key="18">
    <source>
        <dbReference type="PROSITE" id="PS51983"/>
    </source>
</evidence>
<dbReference type="Ensembl" id="ENSSFOT00015033565.2">
    <property type="protein sequence ID" value="ENSSFOP00015033199.2"/>
    <property type="gene ID" value="ENSSFOG00015021157.2"/>
</dbReference>
<dbReference type="InterPro" id="IPR038224">
    <property type="entry name" value="SATB_ULD_sf"/>
</dbReference>
<dbReference type="GO" id="GO:0000978">
    <property type="term" value="F:RNA polymerase II cis-regulatory region sequence-specific DNA binding"/>
    <property type="evidence" value="ECO:0007669"/>
    <property type="project" value="TreeGrafter"/>
</dbReference>
<dbReference type="InterPro" id="IPR032392">
    <property type="entry name" value="ULD"/>
</dbReference>
<dbReference type="PROSITE" id="PS51042">
    <property type="entry name" value="CUT"/>
    <property type="match status" value="2"/>
</dbReference>
<dbReference type="SMART" id="SM00389">
    <property type="entry name" value="HOX"/>
    <property type="match status" value="1"/>
</dbReference>
<dbReference type="GeneTree" id="ENSGT00390000008096"/>
<dbReference type="GO" id="GO:0006338">
    <property type="term" value="P:chromatin remodeling"/>
    <property type="evidence" value="ECO:0007669"/>
    <property type="project" value="InterPro"/>
</dbReference>
<feature type="domain" description="CUTL" evidence="18">
    <location>
        <begin position="176"/>
        <end position="249"/>
    </location>
</feature>
<feature type="domain" description="CUT" evidence="16">
    <location>
        <begin position="362"/>
        <end position="448"/>
    </location>
</feature>
<dbReference type="InterPro" id="IPR010982">
    <property type="entry name" value="Lambda_DNA-bd_dom_sf"/>
</dbReference>
<dbReference type="SUPFAM" id="SSF47413">
    <property type="entry name" value="lambda repressor-like DNA-binding domains"/>
    <property type="match status" value="2"/>
</dbReference>
<dbReference type="PROSITE" id="PS51982">
    <property type="entry name" value="CMP"/>
    <property type="match status" value="1"/>
</dbReference>
<keyword evidence="13" id="KW-0804">Transcription</keyword>
<evidence type="ECO:0000256" key="12">
    <source>
        <dbReference type="ARBA" id="ARBA00023155"/>
    </source>
</evidence>
<feature type="domain" description="CMP" evidence="17">
    <location>
        <begin position="72"/>
        <end position="173"/>
    </location>
</feature>
<evidence type="ECO:0000313" key="19">
    <source>
        <dbReference type="Ensembl" id="ENSSFOP00015033199.2"/>
    </source>
</evidence>
<dbReference type="FunFam" id="1.10.260.70:FF:000001">
    <property type="entry name" value="DNA-binding protein SATB"/>
    <property type="match status" value="1"/>
</dbReference>
<evidence type="ECO:0000256" key="3">
    <source>
        <dbReference type="ARBA" id="ARBA00022447"/>
    </source>
</evidence>
<keyword evidence="11" id="KW-0238">DNA-binding</keyword>
<dbReference type="SMART" id="SM01109">
    <property type="entry name" value="CUT"/>
    <property type="match status" value="2"/>
</dbReference>
<dbReference type="PANTHER" id="PTHR15116:SF14">
    <property type="entry name" value="DNA-BINDING PROTEIN SATB1"/>
    <property type="match status" value="1"/>
</dbReference>
<dbReference type="InterPro" id="IPR001356">
    <property type="entry name" value="HD"/>
</dbReference>
<sequence>MMDHLSEACLGKENCDLSSSIGDPKGPPAKIARLEQNGSPLGRARLGSTGAKMSGVPLKPSGHILKTCHKKGNMLPVFCVVEHYESPIEFDSKEEHAEFVLVRKDMLFNQLIEMALLSLGYSHSSAAQAKGLIQVGKWNPVPLSYVTDAPDATVADMLQDVYHVVTLKIQLHSCPKLEDLPPEQWTHSTVRNALKELLKDMNQSSLAKECPLSQSMISSIVNSTYYANVSAAKCQEFGRWYKHFKKTKDMMAEMDSLSDLSPPGTNHMGFSQHPTPGSTAEQPASPVPIPHGGQASARAQLPGLHPGLVSTPISPQLVNQQLVMAQILNQQYAVNRLLAQQSLSQQYLNHPPVNRALNKPLEPQVSSNTEVSSEIYQWVRDELKRAGISQAVFARVAFNRTQGLLSEILRKEEDPKTASQSLLVNLRAMQNFLQLPEAERDRIYQEERERSLSAASAMGPAPLLSTPPSRPSQVRLTCPRREEPLRLSLRLPSPLPTEWNGKSDNCILNINASIYDEIQQEMKRAKVSQALFAKVAASKSQGWLCELLRWKEDPSPENRTLWENLSMIRRFLSLAQAERDAIYEQESSGGQQHHAERPPHLLHIPTDPLQQNPSQPPHSQQPLQQQQQQQMGPRLPPRQPSTASPAESEDDARSKPPPASKISLEALGILQSFIQDVGLYPDDEAIHTLSAQLDLPKHTIIKFFQNQRFYVNHHGKQKDHAGFQEDMADFKEGELLKDMNESTQTNSTIFSIKIEEHLSGDIHSESDHDAKE</sequence>
<evidence type="ECO:0000256" key="15">
    <source>
        <dbReference type="SAM" id="MobiDB-lite"/>
    </source>
</evidence>
<evidence type="ECO:0000256" key="13">
    <source>
        <dbReference type="ARBA" id="ARBA00023163"/>
    </source>
</evidence>
<dbReference type="AlphaFoldDB" id="A0A8C9V7N0"/>
<evidence type="ECO:0000256" key="5">
    <source>
        <dbReference type="ARBA" id="ARBA00022499"/>
    </source>
</evidence>
<evidence type="ECO:0000256" key="9">
    <source>
        <dbReference type="ARBA" id="ARBA00022853"/>
    </source>
</evidence>
<keyword evidence="10" id="KW-0805">Transcription regulation</keyword>
<dbReference type="InterPro" id="IPR038216">
    <property type="entry name" value="SATB_CUTL_sf"/>
</dbReference>
<keyword evidence="12" id="KW-0371">Homeobox</keyword>
<dbReference type="Gene3D" id="3.10.20.710">
    <property type="entry name" value="SATB, ubiquitin-like oligomerisation domain"/>
    <property type="match status" value="1"/>
</dbReference>
<dbReference type="InterPro" id="IPR039673">
    <property type="entry name" value="SATB1/SATB2"/>
</dbReference>
<feature type="region of interest" description="Disordered" evidence="15">
    <location>
        <begin position="444"/>
        <end position="475"/>
    </location>
</feature>
<dbReference type="Gene3D" id="1.10.10.60">
    <property type="entry name" value="Homeodomain-like"/>
    <property type="match status" value="1"/>
</dbReference>
<evidence type="ECO:0000313" key="20">
    <source>
        <dbReference type="Proteomes" id="UP000694397"/>
    </source>
</evidence>
<evidence type="ECO:0000256" key="14">
    <source>
        <dbReference type="ARBA" id="ARBA00023242"/>
    </source>
</evidence>
<keyword evidence="7" id="KW-0677">Repeat</keyword>
<reference evidence="19 20" key="1">
    <citation type="submission" date="2019-04" db="EMBL/GenBank/DDBJ databases">
        <authorList>
            <consortium name="Wellcome Sanger Institute Data Sharing"/>
        </authorList>
    </citation>
    <scope>NUCLEOTIDE SEQUENCE [LARGE SCALE GENOMIC DNA]</scope>
</reference>
<dbReference type="Pfam" id="PF02376">
    <property type="entry name" value="CUT"/>
    <property type="match status" value="2"/>
</dbReference>
<evidence type="ECO:0000256" key="11">
    <source>
        <dbReference type="ARBA" id="ARBA00023125"/>
    </source>
</evidence>
<evidence type="ECO:0000256" key="2">
    <source>
        <dbReference type="ARBA" id="ARBA00008190"/>
    </source>
</evidence>
<evidence type="ECO:0000259" key="17">
    <source>
        <dbReference type="PROSITE" id="PS51982"/>
    </source>
</evidence>
<feature type="region of interest" description="Disordered" evidence="15">
    <location>
        <begin position="582"/>
        <end position="659"/>
    </location>
</feature>
<evidence type="ECO:0000259" key="16">
    <source>
        <dbReference type="PROSITE" id="PS51042"/>
    </source>
</evidence>
<dbReference type="InterPro" id="IPR032355">
    <property type="entry name" value="CUTL"/>
</dbReference>
<dbReference type="GO" id="GO:0031981">
    <property type="term" value="C:nuclear lumen"/>
    <property type="evidence" value="ECO:0007669"/>
    <property type="project" value="UniProtKB-ARBA"/>
</dbReference>
<dbReference type="CDD" id="cd11585">
    <property type="entry name" value="SATB1_N"/>
    <property type="match status" value="1"/>
</dbReference>
<dbReference type="PROSITE" id="PS51983">
    <property type="entry name" value="CUTL"/>
    <property type="match status" value="1"/>
</dbReference>
<reference evidence="19" key="3">
    <citation type="submission" date="2025-09" db="UniProtKB">
        <authorList>
            <consortium name="Ensembl"/>
        </authorList>
    </citation>
    <scope>IDENTIFICATION</scope>
</reference>
<feature type="region of interest" description="Disordered" evidence="15">
    <location>
        <begin position="255"/>
        <end position="284"/>
    </location>
</feature>
<dbReference type="Pfam" id="PF16534">
    <property type="entry name" value="ULD"/>
    <property type="match status" value="1"/>
</dbReference>
<evidence type="ECO:0000256" key="10">
    <source>
        <dbReference type="ARBA" id="ARBA00023015"/>
    </source>
</evidence>
<feature type="compositionally biased region" description="Polar residues" evidence="15">
    <location>
        <begin position="268"/>
        <end position="282"/>
    </location>
</feature>
<comment type="similarity">
    <text evidence="2">Belongs to the CUT homeobox family.</text>
</comment>
<dbReference type="GO" id="GO:0000981">
    <property type="term" value="F:DNA-binding transcription factor activity, RNA polymerase II-specific"/>
    <property type="evidence" value="ECO:0007669"/>
    <property type="project" value="TreeGrafter"/>
</dbReference>
<proteinExistence type="inferred from homology"/>
<feature type="compositionally biased region" description="Low complexity" evidence="15">
    <location>
        <begin position="608"/>
        <end position="633"/>
    </location>
</feature>
<organism evidence="19 20">
    <name type="scientific">Scleropages formosus</name>
    <name type="common">Asian bonytongue</name>
    <name type="synonym">Osteoglossum formosum</name>
    <dbReference type="NCBI Taxonomy" id="113540"/>
    <lineage>
        <taxon>Eukaryota</taxon>
        <taxon>Metazoa</taxon>
        <taxon>Chordata</taxon>
        <taxon>Craniata</taxon>
        <taxon>Vertebrata</taxon>
        <taxon>Euteleostomi</taxon>
        <taxon>Actinopterygii</taxon>
        <taxon>Neopterygii</taxon>
        <taxon>Teleostei</taxon>
        <taxon>Osteoglossocephala</taxon>
        <taxon>Osteoglossomorpha</taxon>
        <taxon>Osteoglossiformes</taxon>
        <taxon>Osteoglossidae</taxon>
        <taxon>Scleropages</taxon>
    </lineage>
</organism>
<keyword evidence="3" id="KW-0160">Chromosomal rearrangement</keyword>
<gene>
    <name evidence="19" type="primary">SATB1</name>
    <name evidence="19" type="synonym">satb1b</name>
</gene>
<evidence type="ECO:0000256" key="1">
    <source>
        <dbReference type="ARBA" id="ARBA00004123"/>
    </source>
</evidence>
<keyword evidence="9" id="KW-0156">Chromatin regulator</keyword>